<dbReference type="InterPro" id="IPR006311">
    <property type="entry name" value="TAT_signal"/>
</dbReference>
<proteinExistence type="predicted"/>
<name>A0A561UTM1_9ACTN</name>
<dbReference type="Pfam" id="PF04213">
    <property type="entry name" value="HtaA"/>
    <property type="match status" value="2"/>
</dbReference>
<evidence type="ECO:0000313" key="5">
    <source>
        <dbReference type="EMBL" id="TWG02710.1"/>
    </source>
</evidence>
<keyword evidence="2" id="KW-0812">Transmembrane</keyword>
<feature type="domain" description="Htaa" evidence="4">
    <location>
        <begin position="50"/>
        <end position="204"/>
    </location>
</feature>
<feature type="compositionally biased region" description="Gly residues" evidence="1">
    <location>
        <begin position="458"/>
        <end position="486"/>
    </location>
</feature>
<gene>
    <name evidence="5" type="ORF">FHX80_111120</name>
</gene>
<reference evidence="5 6" key="1">
    <citation type="submission" date="2019-06" db="EMBL/GenBank/DDBJ databases">
        <title>Sequencing the genomes of 1000 actinobacteria strains.</title>
        <authorList>
            <person name="Klenk H.-P."/>
        </authorList>
    </citation>
    <scope>NUCLEOTIDE SEQUENCE [LARGE SCALE GENOMIC DNA]</scope>
    <source>
        <strain evidence="5 6">DSM 42059</strain>
    </source>
</reference>
<feature type="region of interest" description="Disordered" evidence="1">
    <location>
        <begin position="446"/>
        <end position="486"/>
    </location>
</feature>
<sequence length="533" mass="52334">MAATRRPIALAAAVATAATLGAAFALPAFAAGQSAKDGAAAAAPAMELKDGTLDWGFKESFRKYIGAAGKITVKDGATQAAGNGVFTFVNGKGTYDMTTHGTDTAFDGGINFSAHGGVLDITLSDVKLSTAGTGGAITADVATPQGTQNDVAVADLDLSAVRPGQGAGGAMVFKDVPAKLTKAGSDALNGQYPVGEVLDPATLTVKAVAAPTEEPTDPGEPTDKPTEKPTDPAEPTDEPTEKPTDKPTTQPTPKPSPSVTATDKPAADSGAIVDGTLNWGVKASFRTYVTGPIAHGKVETTGGATASGDGYRFPDATGHFDAAGQTLNAEFEGKVRFLGHQEDGAYTLDLSLTNLKIQADGTKGKLIADVSAKDRGTKKVAAHTGLAVADLKLPAGGLTAKDGVVTLAAVPATLTSGGTKAFGGMYQVGEQLDALTVSVALDKDAELPSGESSTGGSSTTGGTGGTGTTGGSSTTGGSVTGGTVGGGGGTVGGSGALAATGSDVPTGALFAASGLIVAAGAGAVVVARRRRTV</sequence>
<evidence type="ECO:0000256" key="1">
    <source>
        <dbReference type="SAM" id="MobiDB-lite"/>
    </source>
</evidence>
<dbReference type="PROSITE" id="PS51318">
    <property type="entry name" value="TAT"/>
    <property type="match status" value="1"/>
</dbReference>
<comment type="caution">
    <text evidence="5">The sequence shown here is derived from an EMBL/GenBank/DDBJ whole genome shotgun (WGS) entry which is preliminary data.</text>
</comment>
<dbReference type="OrthoDB" id="7210788at2"/>
<evidence type="ECO:0000259" key="4">
    <source>
        <dbReference type="Pfam" id="PF04213"/>
    </source>
</evidence>
<feature type="transmembrane region" description="Helical" evidence="2">
    <location>
        <begin position="507"/>
        <end position="527"/>
    </location>
</feature>
<dbReference type="AlphaFoldDB" id="A0A561UTM1"/>
<feature type="domain" description="Htaa" evidence="4">
    <location>
        <begin position="274"/>
        <end position="438"/>
    </location>
</feature>
<dbReference type="EMBL" id="VIWW01000001">
    <property type="protein sequence ID" value="TWG02710.1"/>
    <property type="molecule type" value="Genomic_DNA"/>
</dbReference>
<dbReference type="Proteomes" id="UP000318186">
    <property type="component" value="Unassembled WGS sequence"/>
</dbReference>
<dbReference type="RefSeq" id="WP_145763178.1">
    <property type="nucleotide sequence ID" value="NZ_VIWW01000001.1"/>
</dbReference>
<feature type="region of interest" description="Disordered" evidence="1">
    <location>
        <begin position="210"/>
        <end position="267"/>
    </location>
</feature>
<feature type="chain" id="PRO_5021865637" evidence="3">
    <location>
        <begin position="31"/>
        <end position="533"/>
    </location>
</feature>
<evidence type="ECO:0000313" key="6">
    <source>
        <dbReference type="Proteomes" id="UP000318186"/>
    </source>
</evidence>
<accession>A0A561UTM1</accession>
<keyword evidence="2" id="KW-1133">Transmembrane helix</keyword>
<feature type="compositionally biased region" description="Basic and acidic residues" evidence="1">
    <location>
        <begin position="221"/>
        <end position="231"/>
    </location>
</feature>
<evidence type="ECO:0000256" key="2">
    <source>
        <dbReference type="SAM" id="Phobius"/>
    </source>
</evidence>
<dbReference type="InterPro" id="IPR007331">
    <property type="entry name" value="Htaa"/>
</dbReference>
<keyword evidence="2" id="KW-0472">Membrane</keyword>
<evidence type="ECO:0000256" key="3">
    <source>
        <dbReference type="SAM" id="SignalP"/>
    </source>
</evidence>
<feature type="signal peptide" evidence="3">
    <location>
        <begin position="1"/>
        <end position="30"/>
    </location>
</feature>
<keyword evidence="3" id="KW-0732">Signal</keyword>
<organism evidence="5 6">
    <name type="scientific">Streptomyces brevispora</name>
    <dbReference type="NCBI Taxonomy" id="887462"/>
    <lineage>
        <taxon>Bacteria</taxon>
        <taxon>Bacillati</taxon>
        <taxon>Actinomycetota</taxon>
        <taxon>Actinomycetes</taxon>
        <taxon>Kitasatosporales</taxon>
        <taxon>Streptomycetaceae</taxon>
        <taxon>Streptomyces</taxon>
    </lineage>
</organism>
<protein>
    <submittedName>
        <fullName evidence="5">Htaa protein</fullName>
    </submittedName>
</protein>